<dbReference type="Gene3D" id="3.30.420.10">
    <property type="entry name" value="Ribonuclease H-like superfamily/Ribonuclease H"/>
    <property type="match status" value="1"/>
</dbReference>
<protein>
    <recommendedName>
        <fullName evidence="1">Integrase catalytic domain-containing protein</fullName>
    </recommendedName>
</protein>
<name>A0AAQ2HF02_9MICO</name>
<dbReference type="PANTHER" id="PTHR46889">
    <property type="entry name" value="TRANSPOSASE INSF FOR INSERTION SEQUENCE IS3B-RELATED"/>
    <property type="match status" value="1"/>
</dbReference>
<sequence>MNDYFVFILTEKASFPIDWMCQKLKVSRASFYRWLRPNVPTPTQVRHDELDAHVVRVYTREKGRAGRDQITTILGQEGVNIACGTVGSILGDHGLRAVRMRAWKNTTTVAPDARTEHIQNHMLDQEGTRDFTSTVPGTRFCGDITYLRTGSGWLYLATVIDLCTRMVVGWSMASHMRTSLIIGALEMARDHGHLDTAGAIFHSDRGTQGGFNRSSQHLDYGGGIWDVRRVGWPRNS</sequence>
<dbReference type="InterPro" id="IPR050900">
    <property type="entry name" value="Transposase_IS3/IS150/IS904"/>
</dbReference>
<dbReference type="SUPFAM" id="SSF53098">
    <property type="entry name" value="Ribonuclease H-like"/>
    <property type="match status" value="1"/>
</dbReference>
<evidence type="ECO:0000313" key="3">
    <source>
        <dbReference type="Proteomes" id="UP000297403"/>
    </source>
</evidence>
<feature type="domain" description="Integrase catalytic" evidence="1">
    <location>
        <begin position="132"/>
        <end position="236"/>
    </location>
</feature>
<gene>
    <name evidence="2" type="ORF">E3O49_11670</name>
</gene>
<dbReference type="EMBL" id="SOFY01000062">
    <property type="protein sequence ID" value="TFC44718.1"/>
    <property type="molecule type" value="Genomic_DNA"/>
</dbReference>
<organism evidence="2 3">
    <name type="scientific">Cryobacterium shii</name>
    <dbReference type="NCBI Taxonomy" id="1259235"/>
    <lineage>
        <taxon>Bacteria</taxon>
        <taxon>Bacillati</taxon>
        <taxon>Actinomycetota</taxon>
        <taxon>Actinomycetes</taxon>
        <taxon>Micrococcales</taxon>
        <taxon>Microbacteriaceae</taxon>
        <taxon>Cryobacterium</taxon>
    </lineage>
</organism>
<dbReference type="RefSeq" id="WP_160141103.1">
    <property type="nucleotide sequence ID" value="NZ_SOFY01000062.1"/>
</dbReference>
<comment type="caution">
    <text evidence="2">The sequence shown here is derived from an EMBL/GenBank/DDBJ whole genome shotgun (WGS) entry which is preliminary data.</text>
</comment>
<evidence type="ECO:0000313" key="2">
    <source>
        <dbReference type="EMBL" id="TFC44718.1"/>
    </source>
</evidence>
<dbReference type="Proteomes" id="UP000297403">
    <property type="component" value="Unassembled WGS sequence"/>
</dbReference>
<dbReference type="InterPro" id="IPR012337">
    <property type="entry name" value="RNaseH-like_sf"/>
</dbReference>
<dbReference type="GO" id="GO:0003676">
    <property type="term" value="F:nucleic acid binding"/>
    <property type="evidence" value="ECO:0007669"/>
    <property type="project" value="InterPro"/>
</dbReference>
<proteinExistence type="predicted"/>
<feature type="non-terminal residue" evidence="2">
    <location>
        <position position="236"/>
    </location>
</feature>
<accession>A0AAQ2HF02</accession>
<dbReference type="InterPro" id="IPR001584">
    <property type="entry name" value="Integrase_cat-core"/>
</dbReference>
<dbReference type="AlphaFoldDB" id="A0AAQ2HF02"/>
<dbReference type="GO" id="GO:0015074">
    <property type="term" value="P:DNA integration"/>
    <property type="evidence" value="ECO:0007669"/>
    <property type="project" value="InterPro"/>
</dbReference>
<dbReference type="InterPro" id="IPR036397">
    <property type="entry name" value="RNaseH_sf"/>
</dbReference>
<keyword evidence="3" id="KW-1185">Reference proteome</keyword>
<dbReference type="Pfam" id="PF00665">
    <property type="entry name" value="rve"/>
    <property type="match status" value="1"/>
</dbReference>
<reference evidence="2 3" key="1">
    <citation type="submission" date="2019-03" db="EMBL/GenBank/DDBJ databases">
        <title>Genomics of glacier-inhabiting Cryobacterium strains.</title>
        <authorList>
            <person name="Liu Q."/>
            <person name="Xin Y.-H."/>
        </authorList>
    </citation>
    <scope>NUCLEOTIDE SEQUENCE [LARGE SCALE GENOMIC DNA]</scope>
    <source>
        <strain evidence="3">TMT1-22</strain>
    </source>
</reference>
<dbReference type="PANTHER" id="PTHR46889:SF4">
    <property type="entry name" value="TRANSPOSASE INSO FOR INSERTION SEQUENCE ELEMENT IS911B-RELATED"/>
    <property type="match status" value="1"/>
</dbReference>
<dbReference type="PROSITE" id="PS50994">
    <property type="entry name" value="INTEGRASE"/>
    <property type="match status" value="1"/>
</dbReference>
<evidence type="ECO:0000259" key="1">
    <source>
        <dbReference type="PROSITE" id="PS50994"/>
    </source>
</evidence>